<dbReference type="EMBL" id="CP127527">
    <property type="protein sequence ID" value="XRI78003.1"/>
    <property type="molecule type" value="Genomic_DNA"/>
</dbReference>
<reference evidence="1 2" key="1">
    <citation type="journal article" date="2019" name="Int. J. Syst. Evol. Microbiol.">
        <title>Acidithiobacillus sulfuriphilus sp. nov.: an extremely acidophilic sulfur-oxidizing chemolithotroph isolated from a neutral pH environment.</title>
        <authorList>
            <person name="Falagan C."/>
            <person name="Moya-Beltran A."/>
            <person name="Castro M."/>
            <person name="Quatrini R."/>
            <person name="Johnson D.B."/>
        </authorList>
    </citation>
    <scope>NUCLEOTIDE SEQUENCE [LARGE SCALE GENOMIC DNA]</scope>
    <source>
        <strain evidence="1 2">CJ-2</strain>
    </source>
</reference>
<sequence>MVIIQKSTGQLQFHAQAGVFNYPVVGVPYTSTPNTINDFGALPIAYLKYAPTSNLSFEIGKLPALLGAESNFTYQNINIQRGLLFNVEPGVSRGIQANYSTGPFSASISWNDGYYSNRFNWITGLFSYAINGANTLSLYAGGNVGHTGNLGVGNYSTDSHVNSSLAADNSDIYGLIYEYSSGSWMIEPYLQYMHTPANAAAGITSGSSNYGGALLADYSFTNSISLAGRVEYIAATGTPGDGGVSGADILGYGNGSHAWTITVTPTYQDGGFFARAELSYVDVSNYTAAFGANGTNGTQFRGLVETGFMF</sequence>
<protein>
    <submittedName>
        <fullName evidence="1">Outer membrane beta-barrel protein</fullName>
    </submittedName>
</protein>
<keyword evidence="2" id="KW-1185">Reference proteome</keyword>
<evidence type="ECO:0000313" key="1">
    <source>
        <dbReference type="EMBL" id="XRI78003.1"/>
    </source>
</evidence>
<proteinExistence type="predicted"/>
<dbReference type="Proteomes" id="UP000271650">
    <property type="component" value="Chromosome"/>
</dbReference>
<accession>A0ACD5HRN5</accession>
<organism evidence="1 2">
    <name type="scientific">Acidithiobacillus sulfuriphilus</name>
    <dbReference type="NCBI Taxonomy" id="1867749"/>
    <lineage>
        <taxon>Bacteria</taxon>
        <taxon>Pseudomonadati</taxon>
        <taxon>Pseudomonadota</taxon>
        <taxon>Acidithiobacillia</taxon>
        <taxon>Acidithiobacillales</taxon>
        <taxon>Acidithiobacillaceae</taxon>
        <taxon>Acidithiobacillus</taxon>
    </lineage>
</organism>
<evidence type="ECO:0000313" key="2">
    <source>
        <dbReference type="Proteomes" id="UP000271650"/>
    </source>
</evidence>
<name>A0ACD5HRN5_9PROT</name>
<gene>
    <name evidence="1" type="ORF">EC580_004830</name>
</gene>